<evidence type="ECO:0000313" key="4">
    <source>
        <dbReference type="Proteomes" id="UP000425960"/>
    </source>
</evidence>
<dbReference type="Proteomes" id="UP000425960">
    <property type="component" value="Chromosome"/>
</dbReference>
<dbReference type="InterPro" id="IPR023799">
    <property type="entry name" value="RbfA_dom_sf"/>
</dbReference>
<evidence type="ECO:0000313" key="3">
    <source>
        <dbReference type="EMBL" id="BBO85148.1"/>
    </source>
</evidence>
<dbReference type="InterPro" id="IPR020053">
    <property type="entry name" value="Ribosome-bd_factorA_CS"/>
</dbReference>
<comment type="function">
    <text evidence="2">One of several proteins that assist in the late maturation steps of the functional core of the 30S ribosomal subunit. Associates with free 30S ribosomal subunits (but not with 30S subunits that are part of 70S ribosomes or polysomes). Required for efficient processing of 16S rRNA. May interact with the 5'-terminal helix region of 16S rRNA.</text>
</comment>
<accession>A0A5K7ZY22</accession>
<dbReference type="GO" id="GO:0043024">
    <property type="term" value="F:ribosomal small subunit binding"/>
    <property type="evidence" value="ECO:0007669"/>
    <property type="project" value="TreeGrafter"/>
</dbReference>
<dbReference type="PROSITE" id="PS01319">
    <property type="entry name" value="RBFA"/>
    <property type="match status" value="1"/>
</dbReference>
<dbReference type="InterPro" id="IPR015946">
    <property type="entry name" value="KH_dom-like_a/b"/>
</dbReference>
<dbReference type="GO" id="GO:0030490">
    <property type="term" value="P:maturation of SSU-rRNA"/>
    <property type="evidence" value="ECO:0007669"/>
    <property type="project" value="UniProtKB-UniRule"/>
</dbReference>
<dbReference type="HAMAP" id="MF_00003">
    <property type="entry name" value="RbfA"/>
    <property type="match status" value="1"/>
</dbReference>
<evidence type="ECO:0000256" key="2">
    <source>
        <dbReference type="HAMAP-Rule" id="MF_00003"/>
    </source>
</evidence>
<name>A0A5K7ZY22_9BACT</name>
<comment type="subcellular location">
    <subcellularLocation>
        <location evidence="2">Cytoplasm</location>
    </subcellularLocation>
</comment>
<dbReference type="GO" id="GO:0005829">
    <property type="term" value="C:cytosol"/>
    <property type="evidence" value="ECO:0007669"/>
    <property type="project" value="TreeGrafter"/>
</dbReference>
<dbReference type="EMBL" id="AP021876">
    <property type="protein sequence ID" value="BBO85148.1"/>
    <property type="molecule type" value="Genomic_DNA"/>
</dbReference>
<dbReference type="NCBIfam" id="TIGR00082">
    <property type="entry name" value="rbfA"/>
    <property type="match status" value="1"/>
</dbReference>
<proteinExistence type="inferred from homology"/>
<gene>
    <name evidence="2 3" type="primary">rbfA</name>
    <name evidence="3" type="ORF">DSCO28_57140</name>
</gene>
<keyword evidence="1 2" id="KW-0690">Ribosome biogenesis</keyword>
<evidence type="ECO:0000256" key="1">
    <source>
        <dbReference type="ARBA" id="ARBA00022517"/>
    </source>
</evidence>
<dbReference type="Pfam" id="PF02033">
    <property type="entry name" value="RBFA"/>
    <property type="match status" value="1"/>
</dbReference>
<dbReference type="PANTHER" id="PTHR33515">
    <property type="entry name" value="RIBOSOME-BINDING FACTOR A, CHLOROPLASTIC-RELATED"/>
    <property type="match status" value="1"/>
</dbReference>
<dbReference type="AlphaFoldDB" id="A0A5K7ZY22"/>
<comment type="similarity">
    <text evidence="2">Belongs to the RbfA family.</text>
</comment>
<dbReference type="SUPFAM" id="SSF89919">
    <property type="entry name" value="Ribosome-binding factor A, RbfA"/>
    <property type="match status" value="1"/>
</dbReference>
<comment type="subunit">
    <text evidence="2">Monomer. Binds 30S ribosomal subunits, but not 50S ribosomal subunits or 70S ribosomes.</text>
</comment>
<reference evidence="3 4" key="1">
    <citation type="submission" date="2019-11" db="EMBL/GenBank/DDBJ databases">
        <title>Comparative genomics of hydrocarbon-degrading Desulfosarcina strains.</title>
        <authorList>
            <person name="Watanabe M."/>
            <person name="Kojima H."/>
            <person name="Fukui M."/>
        </authorList>
    </citation>
    <scope>NUCLEOTIDE SEQUENCE [LARGE SCALE GENOMIC DNA]</scope>
    <source>
        <strain evidence="3 4">28bB2T</strain>
    </source>
</reference>
<organism evidence="3 4">
    <name type="scientific">Desulfosarcina ovata subsp. sediminis</name>
    <dbReference type="NCBI Taxonomy" id="885957"/>
    <lineage>
        <taxon>Bacteria</taxon>
        <taxon>Pseudomonadati</taxon>
        <taxon>Thermodesulfobacteriota</taxon>
        <taxon>Desulfobacteria</taxon>
        <taxon>Desulfobacterales</taxon>
        <taxon>Desulfosarcinaceae</taxon>
        <taxon>Desulfosarcina</taxon>
    </lineage>
</organism>
<protein>
    <recommendedName>
        <fullName evidence="2">Ribosome-binding factor A</fullName>
    </recommendedName>
</protein>
<sequence>MTNVVKRTFNRAERVGGQVQRVLASLIQKGVNDPRLAQATITGVTLSRDLRIAKIYVSTPGGAQEKETVLSGFESAKGFIKRALAKELGLRYMPDLKFFYDGSFDYGAQINRVLKSIQTDDEKDNSTADEQ</sequence>
<dbReference type="Gene3D" id="3.30.300.20">
    <property type="match status" value="1"/>
</dbReference>
<keyword evidence="2" id="KW-0963">Cytoplasm</keyword>
<dbReference type="PANTHER" id="PTHR33515:SF1">
    <property type="entry name" value="RIBOSOME-BINDING FACTOR A, CHLOROPLASTIC-RELATED"/>
    <property type="match status" value="1"/>
</dbReference>
<dbReference type="InterPro" id="IPR000238">
    <property type="entry name" value="RbfA"/>
</dbReference>
<dbReference type="KEGG" id="dov:DSCO28_57140"/>